<feature type="signal peptide" evidence="2">
    <location>
        <begin position="1"/>
        <end position="28"/>
    </location>
</feature>
<evidence type="ECO:0000256" key="2">
    <source>
        <dbReference type="SAM" id="SignalP"/>
    </source>
</evidence>
<keyword evidence="2" id="KW-0732">Signal</keyword>
<dbReference type="RefSeq" id="WP_150969764.1">
    <property type="nucleotide sequence ID" value="NZ_VZDO01000007.1"/>
</dbReference>
<dbReference type="AlphaFoldDB" id="A0A7V7PPV8"/>
<feature type="chain" id="PRO_5030878432" evidence="2">
    <location>
        <begin position="29"/>
        <end position="89"/>
    </location>
</feature>
<comment type="caution">
    <text evidence="3">The sequence shown here is derived from an EMBL/GenBank/DDBJ whole genome shotgun (WGS) entry which is preliminary data.</text>
</comment>
<sequence length="89" mass="9132">MIDTTRIQRALATASLALAFTAAPVALYATSGLTGLTAAAKEAESGGRHEAGDDKGGKRNDDKGGDKHGGKKNDDHPGAHDQNGKGKYK</sequence>
<reference evidence="3 4" key="1">
    <citation type="submission" date="2019-09" db="EMBL/GenBank/DDBJ databases">
        <title>YIM 132180 draft genome.</title>
        <authorList>
            <person name="Zhang K."/>
        </authorList>
    </citation>
    <scope>NUCLEOTIDE SEQUENCE [LARGE SCALE GENOMIC DNA]</scope>
    <source>
        <strain evidence="3 4">YIM 132180</strain>
    </source>
</reference>
<evidence type="ECO:0000313" key="3">
    <source>
        <dbReference type="EMBL" id="KAB0680042.1"/>
    </source>
</evidence>
<accession>A0A7V7PPV8</accession>
<feature type="compositionally biased region" description="Basic and acidic residues" evidence="1">
    <location>
        <begin position="41"/>
        <end position="89"/>
    </location>
</feature>
<protein>
    <submittedName>
        <fullName evidence="3">Uncharacterized protein</fullName>
    </submittedName>
</protein>
<gene>
    <name evidence="3" type="ORF">F6X38_10770</name>
</gene>
<name>A0A7V7PPV8_9HYPH</name>
<evidence type="ECO:0000256" key="1">
    <source>
        <dbReference type="SAM" id="MobiDB-lite"/>
    </source>
</evidence>
<feature type="region of interest" description="Disordered" evidence="1">
    <location>
        <begin position="40"/>
        <end position="89"/>
    </location>
</feature>
<organism evidence="3 4">
    <name type="scientific">Plantimonas leprariae</name>
    <dbReference type="NCBI Taxonomy" id="2615207"/>
    <lineage>
        <taxon>Bacteria</taxon>
        <taxon>Pseudomonadati</taxon>
        <taxon>Pseudomonadota</taxon>
        <taxon>Alphaproteobacteria</taxon>
        <taxon>Hyphomicrobiales</taxon>
        <taxon>Aurantimonadaceae</taxon>
        <taxon>Plantimonas</taxon>
    </lineage>
</organism>
<proteinExistence type="predicted"/>
<dbReference type="EMBL" id="VZDO01000007">
    <property type="protein sequence ID" value="KAB0680042.1"/>
    <property type="molecule type" value="Genomic_DNA"/>
</dbReference>
<keyword evidence="4" id="KW-1185">Reference proteome</keyword>
<dbReference type="Proteomes" id="UP000432089">
    <property type="component" value="Unassembled WGS sequence"/>
</dbReference>
<evidence type="ECO:0000313" key="4">
    <source>
        <dbReference type="Proteomes" id="UP000432089"/>
    </source>
</evidence>